<dbReference type="EnsemblPlants" id="PNT63428">
    <property type="protein sequence ID" value="PNT63428"/>
    <property type="gene ID" value="BRADI_4g15467v3"/>
</dbReference>
<dbReference type="OrthoDB" id="666248at2759"/>
<proteinExistence type="predicted"/>
<evidence type="ECO:0000313" key="2">
    <source>
        <dbReference type="EMBL" id="PNT63428.1"/>
    </source>
</evidence>
<dbReference type="Proteomes" id="UP000008810">
    <property type="component" value="Chromosome 4"/>
</dbReference>
<accession>I1IKX3</accession>
<sequence length="350" mass="39407">MERASKRLKLSLSGVMPPPPDVVWEILLRVPGRSLCRFRAVCRSWRSLLSDRSFIKEHAARGPDLILAVADAGDRIDMVDLSGNVVRRIQITADGAGLLGLPRAHPGPIQLFRSNDRVRAVDPDTGAVSTLPVDALDKRQSAYWYDHGACYALGQRKVLRVVTRDNMLLERVEQLCHVLTLGEDDARPPCWRPAPSPPVCITSTVGIHNIVIGGVVYFLVDENYPDFDWAFSPEDDQVWFDINCIASFDLETEEWRPTTIPGPREINTHIDGCHFKLERLHGSLAMVHWSDSEHPDSDQSVVDVWCARDLEKGIWVKEHTIQKELLHGPAQMCISDGVGRRQDSFFLYCI</sequence>
<dbReference type="CDD" id="cd22157">
    <property type="entry name" value="F-box_AtFBW1-like"/>
    <property type="match status" value="1"/>
</dbReference>
<dbReference type="AlphaFoldDB" id="I1IKX3"/>
<gene>
    <name evidence="2" type="ORF">BRADI_4g15467v3</name>
</gene>
<dbReference type="SUPFAM" id="SSF81383">
    <property type="entry name" value="F-box domain"/>
    <property type="match status" value="1"/>
</dbReference>
<dbReference type="InterPro" id="IPR001810">
    <property type="entry name" value="F-box_dom"/>
</dbReference>
<reference evidence="3" key="3">
    <citation type="submission" date="2018-08" db="UniProtKB">
        <authorList>
            <consortium name="EnsemblPlants"/>
        </authorList>
    </citation>
    <scope>IDENTIFICATION</scope>
    <source>
        <strain evidence="3">cv. Bd21</strain>
    </source>
</reference>
<reference evidence="2" key="2">
    <citation type="submission" date="2017-06" db="EMBL/GenBank/DDBJ databases">
        <title>WGS assembly of Brachypodium distachyon.</title>
        <authorList>
            <consortium name="The International Brachypodium Initiative"/>
            <person name="Lucas S."/>
            <person name="Harmon-Smith M."/>
            <person name="Lail K."/>
            <person name="Tice H."/>
            <person name="Grimwood J."/>
            <person name="Bruce D."/>
            <person name="Barry K."/>
            <person name="Shu S."/>
            <person name="Lindquist E."/>
            <person name="Wang M."/>
            <person name="Pitluck S."/>
            <person name="Vogel J.P."/>
            <person name="Garvin D.F."/>
            <person name="Mockler T.C."/>
            <person name="Schmutz J."/>
            <person name="Rokhsar D."/>
            <person name="Bevan M.W."/>
        </authorList>
    </citation>
    <scope>NUCLEOTIDE SEQUENCE</scope>
    <source>
        <strain evidence="2">Bd21</strain>
    </source>
</reference>
<dbReference type="Pfam" id="PF00646">
    <property type="entry name" value="F-box"/>
    <property type="match status" value="1"/>
</dbReference>
<feature type="domain" description="F-box" evidence="1">
    <location>
        <begin position="18"/>
        <end position="58"/>
    </location>
</feature>
<dbReference type="OMA" id="DYETWAC"/>
<dbReference type="InParanoid" id="I1IKX3"/>
<dbReference type="InterPro" id="IPR036047">
    <property type="entry name" value="F-box-like_dom_sf"/>
</dbReference>
<dbReference type="HOGENOM" id="CLU_033501_1_0_1"/>
<dbReference type="eggNOG" id="ENOG502R289">
    <property type="taxonomic scope" value="Eukaryota"/>
</dbReference>
<evidence type="ECO:0000259" key="1">
    <source>
        <dbReference type="SMART" id="SM00256"/>
    </source>
</evidence>
<keyword evidence="4" id="KW-1185">Reference proteome</keyword>
<dbReference type="Gramene" id="PNT63428">
    <property type="protein sequence ID" value="PNT63428"/>
    <property type="gene ID" value="BRADI_4g15467v3"/>
</dbReference>
<evidence type="ECO:0000313" key="4">
    <source>
        <dbReference type="Proteomes" id="UP000008810"/>
    </source>
</evidence>
<dbReference type="PANTHER" id="PTHR31111:SF133">
    <property type="entry name" value="OS07G0196600 PROTEIN"/>
    <property type="match status" value="1"/>
</dbReference>
<dbReference type="PANTHER" id="PTHR31111">
    <property type="entry name" value="BNAA05G37150D PROTEIN-RELATED"/>
    <property type="match status" value="1"/>
</dbReference>
<dbReference type="Gene3D" id="1.20.1280.50">
    <property type="match status" value="1"/>
</dbReference>
<protein>
    <recommendedName>
        <fullName evidence="1">F-box domain-containing protein</fullName>
    </recommendedName>
</protein>
<dbReference type="Pfam" id="PF08268">
    <property type="entry name" value="FBA_3"/>
    <property type="match status" value="1"/>
</dbReference>
<evidence type="ECO:0000313" key="3">
    <source>
        <dbReference type="EnsemblPlants" id="PNT63428"/>
    </source>
</evidence>
<reference evidence="2 3" key="1">
    <citation type="journal article" date="2010" name="Nature">
        <title>Genome sequencing and analysis of the model grass Brachypodium distachyon.</title>
        <authorList>
            <consortium name="International Brachypodium Initiative"/>
        </authorList>
    </citation>
    <scope>NUCLEOTIDE SEQUENCE [LARGE SCALE GENOMIC DNA]</scope>
    <source>
        <strain evidence="2 3">Bd21</strain>
    </source>
</reference>
<organism evidence="2">
    <name type="scientific">Brachypodium distachyon</name>
    <name type="common">Purple false brome</name>
    <name type="synonym">Trachynia distachya</name>
    <dbReference type="NCBI Taxonomy" id="15368"/>
    <lineage>
        <taxon>Eukaryota</taxon>
        <taxon>Viridiplantae</taxon>
        <taxon>Streptophyta</taxon>
        <taxon>Embryophyta</taxon>
        <taxon>Tracheophyta</taxon>
        <taxon>Spermatophyta</taxon>
        <taxon>Magnoliopsida</taxon>
        <taxon>Liliopsida</taxon>
        <taxon>Poales</taxon>
        <taxon>Poaceae</taxon>
        <taxon>BOP clade</taxon>
        <taxon>Pooideae</taxon>
        <taxon>Stipodae</taxon>
        <taxon>Brachypodieae</taxon>
        <taxon>Brachypodium</taxon>
    </lineage>
</organism>
<name>I1IKX3_BRADI</name>
<dbReference type="EMBL" id="CM000883">
    <property type="protein sequence ID" value="PNT63428.1"/>
    <property type="molecule type" value="Genomic_DNA"/>
</dbReference>
<dbReference type="SMART" id="SM00256">
    <property type="entry name" value="FBOX"/>
    <property type="match status" value="1"/>
</dbReference>
<dbReference type="InterPro" id="IPR013187">
    <property type="entry name" value="F-box-assoc_dom_typ3"/>
</dbReference>